<evidence type="ECO:0000256" key="1">
    <source>
        <dbReference type="ARBA" id="ARBA00023002"/>
    </source>
</evidence>
<dbReference type="PROSITE" id="PS00671">
    <property type="entry name" value="D_2_HYDROXYACID_DH_3"/>
    <property type="match status" value="1"/>
</dbReference>
<dbReference type="Gene3D" id="3.40.50.720">
    <property type="entry name" value="NAD(P)-binding Rossmann-like Domain"/>
    <property type="match status" value="2"/>
</dbReference>
<dbReference type="SUPFAM" id="SSF51735">
    <property type="entry name" value="NAD(P)-binding Rossmann-fold domains"/>
    <property type="match status" value="1"/>
</dbReference>
<keyword evidence="2" id="KW-0520">NAD</keyword>
<dbReference type="CDD" id="cd12164">
    <property type="entry name" value="GDH_like_2"/>
    <property type="match status" value="1"/>
</dbReference>
<gene>
    <name evidence="4" type="ORF">HC175_14180</name>
</gene>
<dbReference type="InterPro" id="IPR036291">
    <property type="entry name" value="NAD(P)-bd_dom_sf"/>
</dbReference>
<reference evidence="4 5" key="1">
    <citation type="submission" date="2020-03" db="EMBL/GenBank/DDBJ databases">
        <title>Salinimicrobium sp. nov, isolated from SCS.</title>
        <authorList>
            <person name="Cao W.R."/>
        </authorList>
    </citation>
    <scope>NUCLEOTIDE SEQUENCE [LARGE SCALE GENOMIC DNA]</scope>
    <source>
        <strain evidence="5">J15B91</strain>
    </source>
</reference>
<evidence type="ECO:0000256" key="2">
    <source>
        <dbReference type="ARBA" id="ARBA00023027"/>
    </source>
</evidence>
<dbReference type="Proteomes" id="UP000703674">
    <property type="component" value="Unassembled WGS sequence"/>
</dbReference>
<protein>
    <submittedName>
        <fullName evidence="4">Glyoxylate/hydroxypyruvate reductase A</fullName>
    </submittedName>
</protein>
<dbReference type="PANTHER" id="PTHR43333:SF1">
    <property type="entry name" value="D-ISOMER SPECIFIC 2-HYDROXYACID DEHYDROGENASE NAD-BINDING DOMAIN-CONTAINING PROTEIN"/>
    <property type="match status" value="1"/>
</dbReference>
<evidence type="ECO:0000313" key="4">
    <source>
        <dbReference type="EMBL" id="NJW54065.1"/>
    </source>
</evidence>
<name>A0ABX1D0P8_9FLAO</name>
<dbReference type="PANTHER" id="PTHR43333">
    <property type="entry name" value="2-HACID_DH_C DOMAIN-CONTAINING PROTEIN"/>
    <property type="match status" value="1"/>
</dbReference>
<dbReference type="RefSeq" id="WP_168139155.1">
    <property type="nucleotide sequence ID" value="NZ_JAAVJR010000011.1"/>
</dbReference>
<dbReference type="InterPro" id="IPR006140">
    <property type="entry name" value="D-isomer_DH_NAD-bd"/>
</dbReference>
<comment type="caution">
    <text evidence="4">The sequence shown here is derived from an EMBL/GenBank/DDBJ whole genome shotgun (WGS) entry which is preliminary data.</text>
</comment>
<dbReference type="SUPFAM" id="SSF52283">
    <property type="entry name" value="Formate/glycerate dehydrogenase catalytic domain-like"/>
    <property type="match status" value="1"/>
</dbReference>
<accession>A0ABX1D0P8</accession>
<evidence type="ECO:0000259" key="3">
    <source>
        <dbReference type="Pfam" id="PF02826"/>
    </source>
</evidence>
<organism evidence="4 5">
    <name type="scientific">Salinimicrobium oceani</name>
    <dbReference type="NCBI Taxonomy" id="2722702"/>
    <lineage>
        <taxon>Bacteria</taxon>
        <taxon>Pseudomonadati</taxon>
        <taxon>Bacteroidota</taxon>
        <taxon>Flavobacteriia</taxon>
        <taxon>Flavobacteriales</taxon>
        <taxon>Flavobacteriaceae</taxon>
        <taxon>Salinimicrobium</taxon>
    </lineage>
</organism>
<keyword evidence="1" id="KW-0560">Oxidoreductase</keyword>
<proteinExistence type="predicted"/>
<sequence length="306" mass="35036">MSFLIVSSQRDPKAWIDALKEQDPQIDLEVYPEVKDPEKVEFVLSWRHPHGIYKNYPNLKVIASMGAGIDHIIEDNDIPQHVKITRVIDEQLTKDMSVFVLSLILEHLRNLSFHYSSKEWKPLKYLRPSEVQVGIMGMGVLGVGVAEKLIQNKFNVTGWSRTKKEILGVTTYHGDEQLQDFLEASQILVCLLPLTSETENILNKRLFEKLPKGAYVINVARGPHLVEEDLLEMIERGHLAGAALDVFRTEPLPKDHPFWENQKIKITPHVASVTYPVTVAPQILENYQRMKAGNELKNVVNREKEY</sequence>
<evidence type="ECO:0000313" key="5">
    <source>
        <dbReference type="Proteomes" id="UP000703674"/>
    </source>
</evidence>
<dbReference type="InterPro" id="IPR029753">
    <property type="entry name" value="D-isomer_DH_CS"/>
</dbReference>
<feature type="domain" description="D-isomer specific 2-hydroxyacid dehydrogenase NAD-binding" evidence="3">
    <location>
        <begin position="102"/>
        <end position="271"/>
    </location>
</feature>
<keyword evidence="5" id="KW-1185">Reference proteome</keyword>
<dbReference type="EMBL" id="JAAVJR010000011">
    <property type="protein sequence ID" value="NJW54065.1"/>
    <property type="molecule type" value="Genomic_DNA"/>
</dbReference>
<dbReference type="Pfam" id="PF02826">
    <property type="entry name" value="2-Hacid_dh_C"/>
    <property type="match status" value="1"/>
</dbReference>